<dbReference type="GO" id="GO:0005886">
    <property type="term" value="C:plasma membrane"/>
    <property type="evidence" value="ECO:0007669"/>
    <property type="project" value="UniProtKB-SubCell"/>
</dbReference>
<feature type="transmembrane region" description="Helical" evidence="7">
    <location>
        <begin position="164"/>
        <end position="181"/>
    </location>
</feature>
<feature type="transmembrane region" description="Helical" evidence="7">
    <location>
        <begin position="351"/>
        <end position="371"/>
    </location>
</feature>
<feature type="transmembrane region" description="Helical" evidence="7">
    <location>
        <begin position="70"/>
        <end position="92"/>
    </location>
</feature>
<keyword evidence="2" id="KW-0813">Transport</keyword>
<dbReference type="PROSITE" id="PS50850">
    <property type="entry name" value="MFS"/>
    <property type="match status" value="1"/>
</dbReference>
<evidence type="ECO:0000256" key="6">
    <source>
        <dbReference type="ARBA" id="ARBA00023136"/>
    </source>
</evidence>
<feature type="transmembrane region" description="Helical" evidence="7">
    <location>
        <begin position="257"/>
        <end position="277"/>
    </location>
</feature>
<accession>A0A0G3GTL1</accession>
<evidence type="ECO:0000256" key="1">
    <source>
        <dbReference type="ARBA" id="ARBA00004651"/>
    </source>
</evidence>
<dbReference type="CDD" id="cd06173">
    <property type="entry name" value="MFS_MefA_like"/>
    <property type="match status" value="1"/>
</dbReference>
<dbReference type="PANTHER" id="PTHR43266:SF10">
    <property type="entry name" value="BACILYSIN EXPORTER BACE-RELATED"/>
    <property type="match status" value="1"/>
</dbReference>
<evidence type="ECO:0000259" key="8">
    <source>
        <dbReference type="PROSITE" id="PS50850"/>
    </source>
</evidence>
<keyword evidence="10" id="KW-1185">Reference proteome</keyword>
<dbReference type="AlphaFoldDB" id="A0A0G3GTL1"/>
<dbReference type="InterPro" id="IPR011701">
    <property type="entry name" value="MFS"/>
</dbReference>
<reference evidence="10" key="2">
    <citation type="submission" date="2015-05" db="EMBL/GenBank/DDBJ databases">
        <title>Complete genome sequence of Corynebacterium mustelae DSM 45274, isolated from various tissues of a male ferret with lethal sepsis.</title>
        <authorList>
            <person name="Ruckert C."/>
            <person name="Albersmeier A."/>
            <person name="Winkler A."/>
            <person name="Tauch A."/>
        </authorList>
    </citation>
    <scope>NUCLEOTIDE SEQUENCE [LARGE SCALE GENOMIC DNA]</scope>
    <source>
        <strain evidence="10">DSM 45274</strain>
    </source>
</reference>
<keyword evidence="4 7" id="KW-0812">Transmembrane</keyword>
<dbReference type="Proteomes" id="UP000035199">
    <property type="component" value="Chromosome"/>
</dbReference>
<keyword evidence="3" id="KW-1003">Cell membrane</keyword>
<sequence length="404" mass="42908">MFPASFWYLVVGQALQSLALSALSLGLIFVGVEESNPTGIGLVLAARTLPTMVLSLLGGVAADKYNRVRLASITLVVSGFLHLVLAFSLTTYGLGWQVYAISLATGLISAFGAPSLYALLPQIVPTEHNVRANAIARGSRNVMSVIGPLLVGILVPLFGTDFLFYLVAALIVIAGICISQIRDITTNSPTTEAGDNDDDVNGTAESKHTAVTISNLRHKYPWFIFSIASWSILLFLESGATAVTLPFTFLETGTSSQWALTLSATSLGYIAGAAYLLRFPLKRNILSLSFLVFPLAILPLVAVASDTSFYVILFACFLAGIGLELSGSLWGSVLQTRISQSEIGRISSLDYAFSFGLIPLAYIGYGALSAAYSGHTILVGSTIVVVLISLMAAWKNHETPTSKP</sequence>
<evidence type="ECO:0000256" key="3">
    <source>
        <dbReference type="ARBA" id="ARBA00022475"/>
    </source>
</evidence>
<feature type="transmembrane region" description="Helical" evidence="7">
    <location>
        <begin position="38"/>
        <end position="58"/>
    </location>
</feature>
<feature type="transmembrane region" description="Helical" evidence="7">
    <location>
        <begin position="98"/>
        <end position="120"/>
    </location>
</feature>
<protein>
    <submittedName>
        <fullName evidence="9">Major Facilitator Superfamily transporter</fullName>
    </submittedName>
</protein>
<organism evidence="9 10">
    <name type="scientific">Corynebacterium mustelae</name>
    <dbReference type="NCBI Taxonomy" id="571915"/>
    <lineage>
        <taxon>Bacteria</taxon>
        <taxon>Bacillati</taxon>
        <taxon>Actinomycetota</taxon>
        <taxon>Actinomycetes</taxon>
        <taxon>Mycobacteriales</taxon>
        <taxon>Corynebacteriaceae</taxon>
        <taxon>Corynebacterium</taxon>
    </lineage>
</organism>
<feature type="transmembrane region" description="Helical" evidence="7">
    <location>
        <begin position="284"/>
        <end position="303"/>
    </location>
</feature>
<dbReference type="PATRIC" id="fig|571915.4.peg.116"/>
<feature type="transmembrane region" description="Helical" evidence="7">
    <location>
        <begin position="141"/>
        <end position="158"/>
    </location>
</feature>
<feature type="transmembrane region" description="Helical" evidence="7">
    <location>
        <begin position="222"/>
        <end position="245"/>
    </location>
</feature>
<name>A0A0G3GTL1_9CORY</name>
<dbReference type="InterPro" id="IPR020846">
    <property type="entry name" value="MFS_dom"/>
</dbReference>
<dbReference type="SUPFAM" id="SSF103473">
    <property type="entry name" value="MFS general substrate transporter"/>
    <property type="match status" value="1"/>
</dbReference>
<keyword evidence="6 7" id="KW-0472">Membrane</keyword>
<evidence type="ECO:0000313" key="10">
    <source>
        <dbReference type="Proteomes" id="UP000035199"/>
    </source>
</evidence>
<dbReference type="Pfam" id="PF07690">
    <property type="entry name" value="MFS_1"/>
    <property type="match status" value="1"/>
</dbReference>
<feature type="transmembrane region" description="Helical" evidence="7">
    <location>
        <begin position="7"/>
        <end position="32"/>
    </location>
</feature>
<dbReference type="EMBL" id="CP011542">
    <property type="protein sequence ID" value="AKK04469.1"/>
    <property type="molecule type" value="Genomic_DNA"/>
</dbReference>
<keyword evidence="5 7" id="KW-1133">Transmembrane helix</keyword>
<reference evidence="9 10" key="1">
    <citation type="journal article" date="2015" name="Genome Announc.">
        <title>Complete Genome Sequence of the Type Strain Corynebacterium mustelae DSM 45274, Isolated from Various Tissues of a Male Ferret with Lethal Sepsis.</title>
        <authorList>
            <person name="Ruckert C."/>
            <person name="Eimer J."/>
            <person name="Winkler A."/>
            <person name="Tauch A."/>
        </authorList>
    </citation>
    <scope>NUCLEOTIDE SEQUENCE [LARGE SCALE GENOMIC DNA]</scope>
    <source>
        <strain evidence="9 10">DSM 45274</strain>
    </source>
</reference>
<dbReference type="KEGG" id="cmv:CMUST_00560"/>
<evidence type="ECO:0000256" key="4">
    <source>
        <dbReference type="ARBA" id="ARBA00022692"/>
    </source>
</evidence>
<dbReference type="STRING" id="571915.CMUST_00560"/>
<proteinExistence type="predicted"/>
<dbReference type="OrthoDB" id="69054at2"/>
<evidence type="ECO:0000256" key="2">
    <source>
        <dbReference type="ARBA" id="ARBA00022448"/>
    </source>
</evidence>
<evidence type="ECO:0000256" key="5">
    <source>
        <dbReference type="ARBA" id="ARBA00022989"/>
    </source>
</evidence>
<gene>
    <name evidence="9" type="ORF">CMUST_00560</name>
</gene>
<evidence type="ECO:0000256" key="7">
    <source>
        <dbReference type="SAM" id="Phobius"/>
    </source>
</evidence>
<feature type="domain" description="Major facilitator superfamily (MFS) profile" evidence="8">
    <location>
        <begin position="1"/>
        <end position="186"/>
    </location>
</feature>
<evidence type="ECO:0000313" key="9">
    <source>
        <dbReference type="EMBL" id="AKK04469.1"/>
    </source>
</evidence>
<comment type="subcellular location">
    <subcellularLocation>
        <location evidence="1">Cell membrane</location>
        <topology evidence="1">Multi-pass membrane protein</topology>
    </subcellularLocation>
</comment>
<dbReference type="InterPro" id="IPR036259">
    <property type="entry name" value="MFS_trans_sf"/>
</dbReference>
<dbReference type="Gene3D" id="1.20.1250.20">
    <property type="entry name" value="MFS general substrate transporter like domains"/>
    <property type="match status" value="1"/>
</dbReference>
<dbReference type="GO" id="GO:0022857">
    <property type="term" value="F:transmembrane transporter activity"/>
    <property type="evidence" value="ECO:0007669"/>
    <property type="project" value="InterPro"/>
</dbReference>
<dbReference type="PANTHER" id="PTHR43266">
    <property type="entry name" value="MACROLIDE-EFFLUX PROTEIN"/>
    <property type="match status" value="1"/>
</dbReference>
<dbReference type="RefSeq" id="WP_047260886.1">
    <property type="nucleotide sequence ID" value="NZ_CP011542.1"/>
</dbReference>
<feature type="transmembrane region" description="Helical" evidence="7">
    <location>
        <begin position="377"/>
        <end position="394"/>
    </location>
</feature>
<feature type="transmembrane region" description="Helical" evidence="7">
    <location>
        <begin position="309"/>
        <end position="330"/>
    </location>
</feature>